<proteinExistence type="inferred from homology"/>
<organism evidence="3 4">
    <name type="scientific">Paraburkholderia aspalathi</name>
    <dbReference type="NCBI Taxonomy" id="1324617"/>
    <lineage>
        <taxon>Bacteria</taxon>
        <taxon>Pseudomonadati</taxon>
        <taxon>Pseudomonadota</taxon>
        <taxon>Betaproteobacteria</taxon>
        <taxon>Burkholderiales</taxon>
        <taxon>Burkholderiaceae</taxon>
        <taxon>Paraburkholderia</taxon>
    </lineage>
</organism>
<dbReference type="RefSeq" id="WP_093632515.1">
    <property type="nucleotide sequence ID" value="NZ_CAJNAX010000007.1"/>
</dbReference>
<comment type="similarity">
    <text evidence="1">Belongs to the NipSnap family.</text>
</comment>
<protein>
    <submittedName>
        <fullName evidence="3">NIPSNAP protein</fullName>
    </submittedName>
</protein>
<dbReference type="Pfam" id="PF07978">
    <property type="entry name" value="NIPSNAP"/>
    <property type="match status" value="1"/>
</dbReference>
<dbReference type="SUPFAM" id="SSF54909">
    <property type="entry name" value="Dimeric alpha+beta barrel"/>
    <property type="match status" value="1"/>
</dbReference>
<dbReference type="InterPro" id="IPR051557">
    <property type="entry name" value="NipSnap_domain"/>
</dbReference>
<dbReference type="AlphaFoldDB" id="A0A1I6XYI6"/>
<dbReference type="Gene3D" id="3.30.70.100">
    <property type="match status" value="1"/>
</dbReference>
<feature type="domain" description="NIPSNAP" evidence="2">
    <location>
        <begin position="5"/>
        <end position="102"/>
    </location>
</feature>
<reference evidence="3 4" key="1">
    <citation type="submission" date="2016-10" db="EMBL/GenBank/DDBJ databases">
        <authorList>
            <person name="de Groot N.N."/>
        </authorList>
    </citation>
    <scope>NUCLEOTIDE SEQUENCE [LARGE SCALE GENOMIC DNA]</scope>
    <source>
        <strain evidence="3 4">LMG 27731</strain>
    </source>
</reference>
<accession>A0A1I6XYI6</accession>
<evidence type="ECO:0000259" key="2">
    <source>
        <dbReference type="Pfam" id="PF07978"/>
    </source>
</evidence>
<dbReference type="InterPro" id="IPR012577">
    <property type="entry name" value="NIPSNAP"/>
</dbReference>
<evidence type="ECO:0000256" key="1">
    <source>
        <dbReference type="ARBA" id="ARBA00005291"/>
    </source>
</evidence>
<dbReference type="PANTHER" id="PTHR21017">
    <property type="entry name" value="NIPSNAP-RELATED"/>
    <property type="match status" value="1"/>
</dbReference>
<dbReference type="OrthoDB" id="8905985at2"/>
<dbReference type="EMBL" id="FPBH01000001">
    <property type="protein sequence ID" value="SFT43276.1"/>
    <property type="molecule type" value="Genomic_DNA"/>
</dbReference>
<dbReference type="Proteomes" id="UP000198844">
    <property type="component" value="Unassembled WGS sequence"/>
</dbReference>
<dbReference type="PANTHER" id="PTHR21017:SF17">
    <property type="entry name" value="PROTEIN NIPSNAP"/>
    <property type="match status" value="1"/>
</dbReference>
<dbReference type="InterPro" id="IPR011008">
    <property type="entry name" value="Dimeric_a/b-barrel"/>
</dbReference>
<evidence type="ECO:0000313" key="4">
    <source>
        <dbReference type="Proteomes" id="UP000198844"/>
    </source>
</evidence>
<sequence length="111" mass="13272">MIFDHRTYTIKPNRLARFLETYERLALPLQRKYLGEPYGFFVTHIGPLSRVVHLWQYDSLADREQRRDAMEADPDWQAYRRVALEEDTLVDMENLILKPAPFFQPRAVTMD</sequence>
<name>A0A1I6XYI6_9BURK</name>
<gene>
    <name evidence="3" type="ORF">SAMN05192563_1001223</name>
</gene>
<evidence type="ECO:0000313" key="3">
    <source>
        <dbReference type="EMBL" id="SFT43276.1"/>
    </source>
</evidence>